<evidence type="ECO:0000313" key="1">
    <source>
        <dbReference type="EMBL" id="CAK1579319.1"/>
    </source>
</evidence>
<accession>A0AAV1KAC6</accession>
<name>A0AAV1KAC6_9NEOP</name>
<proteinExistence type="predicted"/>
<dbReference type="AlphaFoldDB" id="A0AAV1KAC6"/>
<dbReference type="Proteomes" id="UP001314205">
    <property type="component" value="Unassembled WGS sequence"/>
</dbReference>
<comment type="caution">
    <text evidence="1">The sequence shown here is derived from an EMBL/GenBank/DDBJ whole genome shotgun (WGS) entry which is preliminary data.</text>
</comment>
<sequence>MNVCGLYRCTANLTPLQARCKLDGKLDRVWHPAGSTAIGAISELSLHTRLPFSMRVYVTEYLYIDDACKYADPVMETIDEIV</sequence>
<gene>
    <name evidence="1" type="ORF">PARMNEM_LOCUS1284</name>
</gene>
<protein>
    <submittedName>
        <fullName evidence="1">Uncharacterized protein</fullName>
    </submittedName>
</protein>
<keyword evidence="2" id="KW-1185">Reference proteome</keyword>
<evidence type="ECO:0000313" key="2">
    <source>
        <dbReference type="Proteomes" id="UP001314205"/>
    </source>
</evidence>
<reference evidence="1 2" key="1">
    <citation type="submission" date="2023-11" db="EMBL/GenBank/DDBJ databases">
        <authorList>
            <person name="Hedman E."/>
            <person name="Englund M."/>
            <person name="Stromberg M."/>
            <person name="Nyberg Akerstrom W."/>
            <person name="Nylinder S."/>
            <person name="Jareborg N."/>
            <person name="Kallberg Y."/>
            <person name="Kronander E."/>
        </authorList>
    </citation>
    <scope>NUCLEOTIDE SEQUENCE [LARGE SCALE GENOMIC DNA]</scope>
</reference>
<dbReference type="EMBL" id="CAVLGL010000002">
    <property type="protein sequence ID" value="CAK1579319.1"/>
    <property type="molecule type" value="Genomic_DNA"/>
</dbReference>
<organism evidence="1 2">
    <name type="scientific">Parnassius mnemosyne</name>
    <name type="common">clouded apollo</name>
    <dbReference type="NCBI Taxonomy" id="213953"/>
    <lineage>
        <taxon>Eukaryota</taxon>
        <taxon>Metazoa</taxon>
        <taxon>Ecdysozoa</taxon>
        <taxon>Arthropoda</taxon>
        <taxon>Hexapoda</taxon>
        <taxon>Insecta</taxon>
        <taxon>Pterygota</taxon>
        <taxon>Neoptera</taxon>
        <taxon>Endopterygota</taxon>
        <taxon>Lepidoptera</taxon>
        <taxon>Glossata</taxon>
        <taxon>Ditrysia</taxon>
        <taxon>Papilionoidea</taxon>
        <taxon>Papilionidae</taxon>
        <taxon>Parnassiinae</taxon>
        <taxon>Parnassini</taxon>
        <taxon>Parnassius</taxon>
        <taxon>Driopa</taxon>
    </lineage>
</organism>